<keyword evidence="2" id="KW-1185">Reference proteome</keyword>
<comment type="caution">
    <text evidence="1">The sequence shown here is derived from an EMBL/GenBank/DDBJ whole genome shotgun (WGS) entry which is preliminary data.</text>
</comment>
<evidence type="ECO:0000313" key="2">
    <source>
        <dbReference type="Proteomes" id="UP001243375"/>
    </source>
</evidence>
<sequence length="521" mass="55965">MAYPLQTLYGPCPYDHPYRIPAIQFEWTHKVGEVLPAGKSFKDHLIWSSGETTGYGFHADFTMGWDRDVLTKALNDPACLLGKSIPAEECPSLGINKEVDIAKARACKPAHGYVEEAGTTFGETVDRLPGCNLPWKSGPKPTCSQQSPDPNIQSFIGITADSVAVPVDREVKPAGAPKDVWERVGCLDEYVLDLGNKTGWHDYNSMTNERCHDFCAEIGAPYAGTYQGSRCRCALTMNTASYLLDDKKCAEKCSGDSSNCGGMGYNLYHNSFVAIQGPKQPKESDKSYRGCFTDGSIVGQRSPAHENVDTCRAHCKGFKYYGIAAGKYCDCSNEILAPQGIETRVPDYLCSSPCDTKPEQMCGGEPYGTFYQSVYIVDGTFQPKPAANVASTGFSSVPTTSGGSVETGPAVVGNGVLLAVATTSSASVATSTTRNVATPKLPGVNNMAIDLKDELGSKAGSVIAQSTDAPTRASSSHRQHHHTPCAVVTKTVTVTATVKASDAGKRHVQRRSRQHMFDFLS</sequence>
<gene>
    <name evidence="1" type="ORF">QFC22_001308</name>
</gene>
<evidence type="ECO:0000313" key="1">
    <source>
        <dbReference type="EMBL" id="KAJ9123117.1"/>
    </source>
</evidence>
<dbReference type="EMBL" id="JASBWU010000003">
    <property type="protein sequence ID" value="KAJ9123117.1"/>
    <property type="molecule type" value="Genomic_DNA"/>
</dbReference>
<dbReference type="Proteomes" id="UP001243375">
    <property type="component" value="Unassembled WGS sequence"/>
</dbReference>
<organism evidence="1 2">
    <name type="scientific">Naganishia vaughanmartiniae</name>
    <dbReference type="NCBI Taxonomy" id="1424756"/>
    <lineage>
        <taxon>Eukaryota</taxon>
        <taxon>Fungi</taxon>
        <taxon>Dikarya</taxon>
        <taxon>Basidiomycota</taxon>
        <taxon>Agaricomycotina</taxon>
        <taxon>Tremellomycetes</taxon>
        <taxon>Filobasidiales</taxon>
        <taxon>Filobasidiaceae</taxon>
        <taxon>Naganishia</taxon>
    </lineage>
</organism>
<protein>
    <submittedName>
        <fullName evidence="1">Uncharacterized protein</fullName>
    </submittedName>
</protein>
<proteinExistence type="predicted"/>
<reference evidence="1" key="1">
    <citation type="submission" date="2023-04" db="EMBL/GenBank/DDBJ databases">
        <title>Draft Genome sequencing of Naganishia species isolated from polar environments using Oxford Nanopore Technology.</title>
        <authorList>
            <person name="Leo P."/>
            <person name="Venkateswaran K."/>
        </authorList>
    </citation>
    <scope>NUCLEOTIDE SEQUENCE</scope>
    <source>
        <strain evidence="1">MNA-CCFEE 5425</strain>
    </source>
</reference>
<name>A0ACC2XIL5_9TREE</name>
<accession>A0ACC2XIL5</accession>